<evidence type="ECO:0000313" key="4">
    <source>
        <dbReference type="Proteomes" id="UP000425960"/>
    </source>
</evidence>
<evidence type="ECO:0000313" key="3">
    <source>
        <dbReference type="EMBL" id="BBO79547.1"/>
    </source>
</evidence>
<dbReference type="InterPro" id="IPR048502">
    <property type="entry name" value="NamZ_N"/>
</dbReference>
<dbReference type="Proteomes" id="UP000425960">
    <property type="component" value="Chromosome"/>
</dbReference>
<evidence type="ECO:0000259" key="1">
    <source>
        <dbReference type="Pfam" id="PF07075"/>
    </source>
</evidence>
<reference evidence="3 4" key="1">
    <citation type="submission" date="2019-11" db="EMBL/GenBank/DDBJ databases">
        <title>Comparative genomics of hydrocarbon-degrading Desulfosarcina strains.</title>
        <authorList>
            <person name="Watanabe M."/>
            <person name="Kojima H."/>
            <person name="Fukui M."/>
        </authorList>
    </citation>
    <scope>NUCLEOTIDE SEQUENCE [LARGE SCALE GENOMIC DNA]</scope>
    <source>
        <strain evidence="3 4">28bB2T</strain>
    </source>
</reference>
<dbReference type="Pfam" id="PF20732">
    <property type="entry name" value="NamZ_C"/>
    <property type="match status" value="1"/>
</dbReference>
<proteinExistence type="predicted"/>
<evidence type="ECO:0008006" key="5">
    <source>
        <dbReference type="Google" id="ProtNLM"/>
    </source>
</evidence>
<dbReference type="AlphaFoldDB" id="A0A5K7ZHX4"/>
<feature type="domain" description="Peptidoglycan beta-N-acetylmuramidase NamZ N-terminal" evidence="1">
    <location>
        <begin position="25"/>
        <end position="225"/>
    </location>
</feature>
<dbReference type="PANTHER" id="PTHR42915:SF1">
    <property type="entry name" value="PEPTIDOGLYCAN BETA-N-ACETYLMURAMIDASE NAMZ"/>
    <property type="match status" value="1"/>
</dbReference>
<dbReference type="RefSeq" id="WP_155320715.1">
    <property type="nucleotide sequence ID" value="NZ_AP021876.1"/>
</dbReference>
<dbReference type="Gene3D" id="3.40.50.12170">
    <property type="entry name" value="Uncharacterised protein PF07075, DUF1343"/>
    <property type="match status" value="1"/>
</dbReference>
<feature type="domain" description="Peptidoglycan beta-N-acetylmuramidase NamZ C-terminal" evidence="2">
    <location>
        <begin position="229"/>
        <end position="389"/>
    </location>
</feature>
<dbReference type="Pfam" id="PF07075">
    <property type="entry name" value="NamZ_N"/>
    <property type="match status" value="1"/>
</dbReference>
<dbReference type="InterPro" id="IPR008302">
    <property type="entry name" value="NamZ"/>
</dbReference>
<sequence>MATVKTGLEVFLEGPQSWVKGQRLGLLCNPASVDIRLVHARHRIASAVPGQLTALYSPQHGFFAEKQDNMIESGDRLDPATGLPVFSLYGETRIPTPAMLDPIDTLLVDLQDVGTRVYTFIYTLSHCMEAARQLGKRIVVLDRPNPIGGRMEGNLLKPECASFVGRYPIPMRHGLSIGELATLFNTQFKIGCELEVVAMRGWNRNMTYEQTGLPWVAPSPNLPTPASALVYPGQVLWEGTNISEGRGTTQPFELFGAPFIEPDALLENIDKTYRSGAVLRPAAFEPTSNKWAGQLCQGFQIHVTDPDAYRPYTLSLALYQAIFQMYEKRFAYKQPPYEYEYERLPMDLIIGDPEIRRAIENGVPLCTLAQAWSSALSTYRRQVRRIGLYEAD</sequence>
<dbReference type="KEGG" id="dov:DSCO28_01130"/>
<dbReference type="InterPro" id="IPR048503">
    <property type="entry name" value="NamZ_C"/>
</dbReference>
<organism evidence="3 4">
    <name type="scientific">Desulfosarcina ovata subsp. sediminis</name>
    <dbReference type="NCBI Taxonomy" id="885957"/>
    <lineage>
        <taxon>Bacteria</taxon>
        <taxon>Pseudomonadati</taxon>
        <taxon>Thermodesulfobacteriota</taxon>
        <taxon>Desulfobacteria</taxon>
        <taxon>Desulfobacterales</taxon>
        <taxon>Desulfosarcinaceae</taxon>
        <taxon>Desulfosarcina</taxon>
    </lineage>
</organism>
<name>A0A5K7ZHX4_9BACT</name>
<dbReference type="EMBL" id="AP021876">
    <property type="protein sequence ID" value="BBO79547.1"/>
    <property type="molecule type" value="Genomic_DNA"/>
</dbReference>
<dbReference type="PIRSF" id="PIRSF016719">
    <property type="entry name" value="UCP016719"/>
    <property type="match status" value="1"/>
</dbReference>
<dbReference type="GO" id="GO:0033922">
    <property type="term" value="F:peptidoglycan beta-N-acetylmuramidase activity"/>
    <property type="evidence" value="ECO:0007669"/>
    <property type="project" value="InterPro"/>
</dbReference>
<gene>
    <name evidence="3" type="ORF">DSCO28_01130</name>
</gene>
<accession>A0A5K7ZHX4</accession>
<dbReference type="PANTHER" id="PTHR42915">
    <property type="entry name" value="HYPOTHETICAL 460 KDA PROTEIN IN FEUA-SIGW INTERGENIC REGION [PRECURSOR]"/>
    <property type="match status" value="1"/>
</dbReference>
<dbReference type="Gene3D" id="3.90.1150.140">
    <property type="match status" value="1"/>
</dbReference>
<protein>
    <recommendedName>
        <fullName evidence="5">DUF1343 domain-containing protein</fullName>
    </recommendedName>
</protein>
<evidence type="ECO:0000259" key="2">
    <source>
        <dbReference type="Pfam" id="PF20732"/>
    </source>
</evidence>